<feature type="compositionally biased region" description="Basic and acidic residues" evidence="1">
    <location>
        <begin position="98"/>
        <end position="114"/>
    </location>
</feature>
<organism evidence="2 3">
    <name type="scientific">Heterotrigona itama</name>
    <dbReference type="NCBI Taxonomy" id="395501"/>
    <lineage>
        <taxon>Eukaryota</taxon>
        <taxon>Metazoa</taxon>
        <taxon>Ecdysozoa</taxon>
        <taxon>Arthropoda</taxon>
        <taxon>Hexapoda</taxon>
        <taxon>Insecta</taxon>
        <taxon>Pterygota</taxon>
        <taxon>Neoptera</taxon>
        <taxon>Endopterygota</taxon>
        <taxon>Hymenoptera</taxon>
        <taxon>Apocrita</taxon>
        <taxon>Aculeata</taxon>
        <taxon>Apoidea</taxon>
        <taxon>Anthophila</taxon>
        <taxon>Apidae</taxon>
        <taxon>Heterotrigona</taxon>
    </lineage>
</organism>
<reference evidence="2" key="1">
    <citation type="submission" date="2020-07" db="EMBL/GenBank/DDBJ databases">
        <authorList>
            <person name="Nazaruddin N."/>
        </authorList>
    </citation>
    <scope>NUCLEOTIDE SEQUENCE</scope>
</reference>
<accession>A0A6V7GXC5</accession>
<proteinExistence type="predicted"/>
<dbReference type="Proteomes" id="UP000752696">
    <property type="component" value="Unassembled WGS sequence"/>
</dbReference>
<comment type="caution">
    <text evidence="2">The sequence shown here is derived from an EMBL/GenBank/DDBJ whole genome shotgun (WGS) entry which is preliminary data.</text>
</comment>
<evidence type="ECO:0000313" key="3">
    <source>
        <dbReference type="Proteomes" id="UP000752696"/>
    </source>
</evidence>
<evidence type="ECO:0000313" key="2">
    <source>
        <dbReference type="EMBL" id="CAD1468996.1"/>
    </source>
</evidence>
<dbReference type="AlphaFoldDB" id="A0A6V7GXC5"/>
<sequence length="114" mass="12795">MEPIFELPRPGSVPHDAMLRVCATNHQSTAHRARHESSGRQFIDGQHNHLDCACEDHSFLDERQISKSSIISCEAKLYPPFFSLASIEVSTQVHSRGLGHDGDENQTRNDGEDR</sequence>
<dbReference type="EMBL" id="CAJDYZ010001604">
    <property type="protein sequence ID" value="CAD1468996.1"/>
    <property type="molecule type" value="Genomic_DNA"/>
</dbReference>
<feature type="region of interest" description="Disordered" evidence="1">
    <location>
        <begin position="93"/>
        <end position="114"/>
    </location>
</feature>
<name>A0A6V7GXC5_9HYME</name>
<evidence type="ECO:0000256" key="1">
    <source>
        <dbReference type="SAM" id="MobiDB-lite"/>
    </source>
</evidence>
<protein>
    <submittedName>
        <fullName evidence="2">Uncharacterized protein</fullName>
    </submittedName>
</protein>
<keyword evidence="3" id="KW-1185">Reference proteome</keyword>
<gene>
    <name evidence="2" type="ORF">MHI_LOCUS90590</name>
</gene>